<keyword evidence="4" id="KW-1185">Reference proteome</keyword>
<evidence type="ECO:0000313" key="2">
    <source>
        <dbReference type="EMBL" id="SFG36726.1"/>
    </source>
</evidence>
<dbReference type="GeneID" id="93995783"/>
<dbReference type="AlphaFoldDB" id="A0A1I2RG16"/>
<dbReference type="Proteomes" id="UP001257627">
    <property type="component" value="Unassembled WGS sequence"/>
</dbReference>
<evidence type="ECO:0000313" key="3">
    <source>
        <dbReference type="Proteomes" id="UP000181942"/>
    </source>
</evidence>
<name>A0A1I2RG16_9ACTN</name>
<dbReference type="EMBL" id="JARAKF010000001">
    <property type="protein sequence ID" value="MDU8999599.1"/>
    <property type="molecule type" value="Genomic_DNA"/>
</dbReference>
<dbReference type="Proteomes" id="UP000181942">
    <property type="component" value="Unassembled WGS sequence"/>
</dbReference>
<sequence>MATLRERKNYREAIMKTLYEATEGNRLLGVTGARLRDDLQVPEQDLAAACAYLVGEELITVDWAQGNTPAMVMLTHRGIRLMEAEEEERG</sequence>
<accession>A0A1I2RG16</accession>
<protein>
    <submittedName>
        <fullName evidence="2">Uncharacterized protein</fullName>
    </submittedName>
</protein>
<dbReference type="EMBL" id="FONR01000019">
    <property type="protein sequence ID" value="SFG36726.1"/>
    <property type="molecule type" value="Genomic_DNA"/>
</dbReference>
<gene>
    <name evidence="1" type="ORF">PU648_46060</name>
    <name evidence="2" type="ORF">SAMN02787118_119129</name>
</gene>
<evidence type="ECO:0000313" key="4">
    <source>
        <dbReference type="Proteomes" id="UP001257627"/>
    </source>
</evidence>
<reference evidence="2 3" key="1">
    <citation type="submission" date="2016-10" db="EMBL/GenBank/DDBJ databases">
        <authorList>
            <person name="de Groot N.N."/>
        </authorList>
    </citation>
    <scope>NUCLEOTIDE SEQUENCE [LARGE SCALE GENOMIC DNA]</scope>
    <source>
        <strain evidence="2 3">OK461</strain>
    </source>
</reference>
<proteinExistence type="predicted"/>
<evidence type="ECO:0000313" key="1">
    <source>
        <dbReference type="EMBL" id="MDU8999599.1"/>
    </source>
</evidence>
<reference evidence="1 4" key="2">
    <citation type="submission" date="2023-02" db="EMBL/GenBank/DDBJ databases">
        <authorList>
            <person name="Maleckis M."/>
        </authorList>
    </citation>
    <scope>NUCLEOTIDE SEQUENCE [LARGE SCALE GENOMIC DNA]</scope>
    <source>
        <strain evidence="1 4">P8-A2</strain>
    </source>
</reference>
<dbReference type="RefSeq" id="WP_054229945.1">
    <property type="nucleotide sequence ID" value="NZ_CP107955.1"/>
</dbReference>
<organism evidence="2 3">
    <name type="scientific">Streptomyces mirabilis</name>
    <dbReference type="NCBI Taxonomy" id="68239"/>
    <lineage>
        <taxon>Bacteria</taxon>
        <taxon>Bacillati</taxon>
        <taxon>Actinomycetota</taxon>
        <taxon>Actinomycetes</taxon>
        <taxon>Kitasatosporales</taxon>
        <taxon>Streptomycetaceae</taxon>
        <taxon>Streptomyces</taxon>
    </lineage>
</organism>
<dbReference type="OrthoDB" id="4263495at2"/>